<proteinExistence type="predicted"/>
<keyword evidence="3 6" id="KW-1133">Transmembrane helix</keyword>
<dbReference type="GO" id="GO:0022857">
    <property type="term" value="F:transmembrane transporter activity"/>
    <property type="evidence" value="ECO:0007669"/>
    <property type="project" value="InterPro"/>
</dbReference>
<gene>
    <name evidence="7" type="ORF">E2562_000180</name>
</gene>
<organism evidence="7 8">
    <name type="scientific">Oryza meyeriana var. granulata</name>
    <dbReference type="NCBI Taxonomy" id="110450"/>
    <lineage>
        <taxon>Eukaryota</taxon>
        <taxon>Viridiplantae</taxon>
        <taxon>Streptophyta</taxon>
        <taxon>Embryophyta</taxon>
        <taxon>Tracheophyta</taxon>
        <taxon>Spermatophyta</taxon>
        <taxon>Magnoliopsida</taxon>
        <taxon>Liliopsida</taxon>
        <taxon>Poales</taxon>
        <taxon>Poaceae</taxon>
        <taxon>BOP clade</taxon>
        <taxon>Oryzoideae</taxon>
        <taxon>Oryzeae</taxon>
        <taxon>Oryzinae</taxon>
        <taxon>Oryza</taxon>
        <taxon>Oryza meyeriana</taxon>
    </lineage>
</organism>
<evidence type="ECO:0000256" key="5">
    <source>
        <dbReference type="SAM" id="MobiDB-lite"/>
    </source>
</evidence>
<feature type="region of interest" description="Disordered" evidence="5">
    <location>
        <begin position="86"/>
        <end position="117"/>
    </location>
</feature>
<name>A0A6G1DAW1_9ORYZ</name>
<evidence type="ECO:0000256" key="6">
    <source>
        <dbReference type="SAM" id="Phobius"/>
    </source>
</evidence>
<evidence type="ECO:0000313" key="7">
    <source>
        <dbReference type="EMBL" id="KAF0909868.1"/>
    </source>
</evidence>
<dbReference type="Proteomes" id="UP000479710">
    <property type="component" value="Unassembled WGS sequence"/>
</dbReference>
<comment type="subcellular location">
    <subcellularLocation>
        <location evidence="1">Membrane</location>
        <topology evidence="1">Multi-pass membrane protein</topology>
    </subcellularLocation>
</comment>
<reference evidence="7 8" key="1">
    <citation type="submission" date="2019-11" db="EMBL/GenBank/DDBJ databases">
        <title>Whole genome sequence of Oryza granulata.</title>
        <authorList>
            <person name="Li W."/>
        </authorList>
    </citation>
    <scope>NUCLEOTIDE SEQUENCE [LARGE SCALE GENOMIC DNA]</scope>
    <source>
        <strain evidence="8">cv. Menghai</strain>
        <tissue evidence="7">Leaf</tissue>
    </source>
</reference>
<feature type="transmembrane region" description="Helical" evidence="6">
    <location>
        <begin position="60"/>
        <end position="79"/>
    </location>
</feature>
<accession>A0A6G1DAW1</accession>
<dbReference type="AlphaFoldDB" id="A0A6G1DAW1"/>
<evidence type="ECO:0008006" key="9">
    <source>
        <dbReference type="Google" id="ProtNLM"/>
    </source>
</evidence>
<dbReference type="InterPro" id="IPR030184">
    <property type="entry name" value="WAT1-related"/>
</dbReference>
<evidence type="ECO:0000256" key="3">
    <source>
        <dbReference type="ARBA" id="ARBA00022989"/>
    </source>
</evidence>
<dbReference type="OrthoDB" id="1728340at2759"/>
<dbReference type="EMBL" id="SPHZ02000006">
    <property type="protein sequence ID" value="KAF0909868.1"/>
    <property type="molecule type" value="Genomic_DNA"/>
</dbReference>
<sequence>MVSILEITLLTGSVQHSATFCLITWVVARRGLTYPSMFNSLALIVTVVLESVLLGSDVSVGSLLGAFMIIVGLYAFLWGKGKEIQRQQQVPATTDVDRSKITDATSNGEGRTSRIDL</sequence>
<comment type="caution">
    <text evidence="7">The sequence shown here is derived from an EMBL/GenBank/DDBJ whole genome shotgun (WGS) entry which is preliminary data.</text>
</comment>
<evidence type="ECO:0000313" key="8">
    <source>
        <dbReference type="Proteomes" id="UP000479710"/>
    </source>
</evidence>
<evidence type="ECO:0000256" key="1">
    <source>
        <dbReference type="ARBA" id="ARBA00004141"/>
    </source>
</evidence>
<protein>
    <recommendedName>
        <fullName evidence="9">WAT1-related protein</fullName>
    </recommendedName>
</protein>
<feature type="transmembrane region" description="Helical" evidence="6">
    <location>
        <begin position="37"/>
        <end position="54"/>
    </location>
</feature>
<dbReference type="PANTHER" id="PTHR31218">
    <property type="entry name" value="WAT1-RELATED PROTEIN"/>
    <property type="match status" value="1"/>
</dbReference>
<keyword evidence="4 6" id="KW-0472">Membrane</keyword>
<dbReference type="SUPFAM" id="SSF103481">
    <property type="entry name" value="Multidrug resistance efflux transporter EmrE"/>
    <property type="match status" value="1"/>
</dbReference>
<evidence type="ECO:0000256" key="2">
    <source>
        <dbReference type="ARBA" id="ARBA00022692"/>
    </source>
</evidence>
<evidence type="ECO:0000256" key="4">
    <source>
        <dbReference type="ARBA" id="ARBA00023136"/>
    </source>
</evidence>
<keyword evidence="8" id="KW-1185">Reference proteome</keyword>
<keyword evidence="2 6" id="KW-0812">Transmembrane</keyword>
<dbReference type="GO" id="GO:0016020">
    <property type="term" value="C:membrane"/>
    <property type="evidence" value="ECO:0007669"/>
    <property type="project" value="InterPro"/>
</dbReference>
<dbReference type="InterPro" id="IPR037185">
    <property type="entry name" value="EmrE-like"/>
</dbReference>